<evidence type="ECO:0000256" key="1">
    <source>
        <dbReference type="ARBA" id="ARBA00005958"/>
    </source>
</evidence>
<dbReference type="InterPro" id="IPR023130">
    <property type="entry name" value="Ta0600-like_sf"/>
</dbReference>
<dbReference type="Pfam" id="PF03685">
    <property type="entry name" value="UPF0147"/>
    <property type="match status" value="1"/>
</dbReference>
<dbReference type="Proteomes" id="UP000315289">
    <property type="component" value="Unassembled WGS sequence"/>
</dbReference>
<protein>
    <recommendedName>
        <fullName evidence="2">UPF0147 protein NARC_110086</fullName>
    </recommendedName>
</protein>
<dbReference type="SUPFAM" id="SSF158436">
    <property type="entry name" value="Ta0600-like"/>
    <property type="match status" value="1"/>
</dbReference>
<evidence type="ECO:0000256" key="2">
    <source>
        <dbReference type="HAMAP-Rule" id="MF_00342"/>
    </source>
</evidence>
<comment type="similarity">
    <text evidence="1 2">Belongs to the UPF0147 family.</text>
</comment>
<proteinExistence type="inferred from homology"/>
<keyword evidence="4" id="KW-1185">Reference proteome</keyword>
<comment type="caution">
    <text evidence="3">The sequence shown here is derived from an EMBL/GenBank/DDBJ whole genome shotgun (WGS) entry which is preliminary data.</text>
</comment>
<evidence type="ECO:0000313" key="3">
    <source>
        <dbReference type="EMBL" id="TVP39874.1"/>
    </source>
</evidence>
<dbReference type="Gene3D" id="1.20.1440.50">
    <property type="entry name" value="Ta0600-like"/>
    <property type="match status" value="1"/>
</dbReference>
<dbReference type="AlphaFoldDB" id="A0A557STD4"/>
<dbReference type="InterPro" id="IPR005354">
    <property type="entry name" value="UPF0147"/>
</dbReference>
<evidence type="ECO:0000313" key="4">
    <source>
        <dbReference type="Proteomes" id="UP000315289"/>
    </source>
</evidence>
<dbReference type="EMBL" id="VOAH01000011">
    <property type="protein sequence ID" value="TVP39874.1"/>
    <property type="molecule type" value="Genomic_DNA"/>
</dbReference>
<dbReference type="OrthoDB" id="65304at2157"/>
<name>A0A557STD4_9ARCH</name>
<organism evidence="3 4">
    <name type="scientific">Candidatus Nitrosocosmicus arcticus</name>
    <dbReference type="NCBI Taxonomy" id="2035267"/>
    <lineage>
        <taxon>Archaea</taxon>
        <taxon>Nitrososphaerota</taxon>
        <taxon>Nitrososphaeria</taxon>
        <taxon>Nitrososphaerales</taxon>
        <taxon>Nitrososphaeraceae</taxon>
        <taxon>Candidatus Nitrosocosmicus</taxon>
    </lineage>
</organism>
<dbReference type="HAMAP" id="MF_00342">
    <property type="entry name" value="UPF0147"/>
    <property type="match status" value="1"/>
</dbReference>
<reference evidence="3 4" key="1">
    <citation type="journal article" date="2019" name="Front. Microbiol.">
        <title>Ammonia Oxidation by the Arctic Terrestrial Thaumarchaeote Candidatus Nitrosocosmicus arcticus Is Stimulated by Increasing Temperatures.</title>
        <authorList>
            <person name="Alves R.J.E."/>
            <person name="Kerou M."/>
            <person name="Zappe A."/>
            <person name="Bittner R."/>
            <person name="Abby S.S."/>
            <person name="Schmidt H.A."/>
            <person name="Pfeifer K."/>
            <person name="Schleper C."/>
        </authorList>
    </citation>
    <scope>NUCLEOTIDE SEQUENCE [LARGE SCALE GENOMIC DNA]</scope>
    <source>
        <strain evidence="3 4">Kfb</strain>
    </source>
</reference>
<sequence length="97" mass="10971">MTVTKKELKQKENIERLNNAISTLDSLIKNVNIQRNIRNMIREVLAILKDEKGGSISVRAANAISMLDGVTQNPQMQSHIRTSLWQVVSALESIREQ</sequence>
<dbReference type="RefSeq" id="WP_144732735.1">
    <property type="nucleotide sequence ID" value="NZ_ML675587.1"/>
</dbReference>
<accession>A0A557STD4</accession>
<gene>
    <name evidence="3" type="ORF">NARC_110086</name>
</gene>